<dbReference type="Gene3D" id="1.10.287.950">
    <property type="entry name" value="Methyl-accepting chemotaxis protein"/>
    <property type="match status" value="1"/>
</dbReference>
<keyword evidence="6" id="KW-1185">Reference proteome</keyword>
<dbReference type="Proteomes" id="UP000767854">
    <property type="component" value="Unassembled WGS sequence"/>
</dbReference>
<dbReference type="SUPFAM" id="SSF58104">
    <property type="entry name" value="Methyl-accepting chemotaxis protein (MCP) signaling domain"/>
    <property type="match status" value="1"/>
</dbReference>
<sequence length="140" mass="15560">MHQILEDSHLIEDASFLISEVSKRTNLLSLNASIEAARAGEYGKGFSVVAEEINTSLDDVKTNIHESRRVSEKIDESRLAVYQKIKVLAAKSEDNHLQTKKATDAIEAQNRAVLSTSIASQTLNTQSEKLMKHLITLQQL</sequence>
<proteinExistence type="inferred from homology"/>
<name>A0ABS2MP49_9FIRM</name>
<dbReference type="PRINTS" id="PR00260">
    <property type="entry name" value="CHEMTRNSDUCR"/>
</dbReference>
<evidence type="ECO:0000256" key="3">
    <source>
        <dbReference type="PROSITE-ProRule" id="PRU00284"/>
    </source>
</evidence>
<feature type="domain" description="Methyl-accepting transducer" evidence="4">
    <location>
        <begin position="1"/>
        <end position="53"/>
    </location>
</feature>
<accession>A0ABS2MP49</accession>
<dbReference type="PANTHER" id="PTHR32089:SF112">
    <property type="entry name" value="LYSOZYME-LIKE PROTEIN-RELATED"/>
    <property type="match status" value="1"/>
</dbReference>
<evidence type="ECO:0000313" key="6">
    <source>
        <dbReference type="Proteomes" id="UP000767854"/>
    </source>
</evidence>
<protein>
    <submittedName>
        <fullName evidence="5">Methyl-accepting chemotaxis protein</fullName>
    </submittedName>
</protein>
<dbReference type="PROSITE" id="PS50111">
    <property type="entry name" value="CHEMOTAXIS_TRANSDUC_2"/>
    <property type="match status" value="1"/>
</dbReference>
<dbReference type="Pfam" id="PF00015">
    <property type="entry name" value="MCPsignal"/>
    <property type="match status" value="1"/>
</dbReference>
<keyword evidence="1 3" id="KW-0807">Transducer</keyword>
<evidence type="ECO:0000256" key="2">
    <source>
        <dbReference type="ARBA" id="ARBA00029447"/>
    </source>
</evidence>
<dbReference type="PANTHER" id="PTHR32089">
    <property type="entry name" value="METHYL-ACCEPTING CHEMOTAXIS PROTEIN MCPB"/>
    <property type="match status" value="1"/>
</dbReference>
<evidence type="ECO:0000259" key="4">
    <source>
        <dbReference type="PROSITE" id="PS50111"/>
    </source>
</evidence>
<organism evidence="5 6">
    <name type="scientific">Fusibacter tunisiensis</name>
    <dbReference type="NCBI Taxonomy" id="1008308"/>
    <lineage>
        <taxon>Bacteria</taxon>
        <taxon>Bacillati</taxon>
        <taxon>Bacillota</taxon>
        <taxon>Clostridia</taxon>
        <taxon>Eubacteriales</taxon>
        <taxon>Eubacteriales Family XII. Incertae Sedis</taxon>
        <taxon>Fusibacter</taxon>
    </lineage>
</organism>
<reference evidence="5 6" key="1">
    <citation type="submission" date="2021-01" db="EMBL/GenBank/DDBJ databases">
        <title>Genomic Encyclopedia of Type Strains, Phase IV (KMG-IV): sequencing the most valuable type-strain genomes for metagenomic binning, comparative biology and taxonomic classification.</title>
        <authorList>
            <person name="Goeker M."/>
        </authorList>
    </citation>
    <scope>NUCLEOTIDE SEQUENCE [LARGE SCALE GENOMIC DNA]</scope>
    <source>
        <strain evidence="5 6">DSM 24436</strain>
    </source>
</reference>
<evidence type="ECO:0000313" key="5">
    <source>
        <dbReference type="EMBL" id="MBM7561175.1"/>
    </source>
</evidence>
<comment type="caution">
    <text evidence="5">The sequence shown here is derived from an EMBL/GenBank/DDBJ whole genome shotgun (WGS) entry which is preliminary data.</text>
</comment>
<comment type="similarity">
    <text evidence="2">Belongs to the methyl-accepting chemotaxis (MCP) protein family.</text>
</comment>
<evidence type="ECO:0000256" key="1">
    <source>
        <dbReference type="ARBA" id="ARBA00023224"/>
    </source>
</evidence>
<dbReference type="EMBL" id="JAFBDT010000003">
    <property type="protein sequence ID" value="MBM7561175.1"/>
    <property type="molecule type" value="Genomic_DNA"/>
</dbReference>
<dbReference type="InterPro" id="IPR004090">
    <property type="entry name" value="Chemotax_Me-accpt_rcpt"/>
</dbReference>
<gene>
    <name evidence="5" type="ORF">JOC49_000692</name>
</gene>
<dbReference type="InterPro" id="IPR004089">
    <property type="entry name" value="MCPsignal_dom"/>
</dbReference>